<feature type="non-terminal residue" evidence="2">
    <location>
        <position position="147"/>
    </location>
</feature>
<evidence type="ECO:0000256" key="1">
    <source>
        <dbReference type="SAM" id="Phobius"/>
    </source>
</evidence>
<dbReference type="PANTHER" id="PTHR10590">
    <property type="entry name" value="SODIUM/NUCLEOSIDE COTRANSPORTER"/>
    <property type="match status" value="1"/>
</dbReference>
<dbReference type="GO" id="GO:0005886">
    <property type="term" value="C:plasma membrane"/>
    <property type="evidence" value="ECO:0007669"/>
    <property type="project" value="TreeGrafter"/>
</dbReference>
<dbReference type="InterPro" id="IPR008276">
    <property type="entry name" value="C_nuclsd_transpt"/>
</dbReference>
<feature type="transmembrane region" description="Helical" evidence="1">
    <location>
        <begin position="120"/>
        <end position="142"/>
    </location>
</feature>
<gene>
    <name evidence="2" type="ORF">FC699_13115</name>
</gene>
<evidence type="ECO:0000313" key="2">
    <source>
        <dbReference type="EMBL" id="TKI95487.1"/>
    </source>
</evidence>
<keyword evidence="1" id="KW-0812">Transmembrane</keyword>
<dbReference type="AlphaFoldDB" id="A0A4U3B2Y6"/>
<dbReference type="Proteomes" id="UP000305222">
    <property type="component" value="Unassembled WGS sequence"/>
</dbReference>
<organism evidence="2 3">
    <name type="scientific">Bacillus wiedmannii</name>
    <dbReference type="NCBI Taxonomy" id="1890302"/>
    <lineage>
        <taxon>Bacteria</taxon>
        <taxon>Bacillati</taxon>
        <taxon>Bacillota</taxon>
        <taxon>Bacilli</taxon>
        <taxon>Bacillales</taxon>
        <taxon>Bacillaceae</taxon>
        <taxon>Bacillus</taxon>
        <taxon>Bacillus cereus group</taxon>
    </lineage>
</organism>
<dbReference type="GO" id="GO:0005337">
    <property type="term" value="F:nucleoside transmembrane transporter activity"/>
    <property type="evidence" value="ECO:0007669"/>
    <property type="project" value="InterPro"/>
</dbReference>
<protein>
    <submittedName>
        <fullName evidence="2">NupC/NupG family nucleoside CNT transporter</fullName>
    </submittedName>
</protein>
<accession>A0A4U3B2Y6</accession>
<feature type="transmembrane region" description="Helical" evidence="1">
    <location>
        <begin position="6"/>
        <end position="23"/>
    </location>
</feature>
<dbReference type="PANTHER" id="PTHR10590:SF19">
    <property type="entry name" value="PURINE NUCLEOSIDE TRANSPORT PROTEIN NUPG"/>
    <property type="match status" value="1"/>
</dbReference>
<proteinExistence type="predicted"/>
<sequence length="147" mass="16304">MLGTKLGSIIINKIASFFSWLLSCANEGIRFAFPSAMENQTVDFFFSALLPIIFVITFFDILSYFGILTWIIDKVGAVISKISRLPKLESFFSIQMMFLGNTEALAVVRDQLSVLKENRLLTFGIMSMSSVSGSILGAYLSMVPATY</sequence>
<reference evidence="2 3" key="1">
    <citation type="journal article" date="2019" name="Environ. Microbiol.">
        <title>An active ?-lactamase is a part of an orchestrated cell wall stress resistance network of Bacillus subtilis and related rhizosphere species.</title>
        <authorList>
            <person name="Bucher T."/>
            <person name="Keren-Paz A."/>
            <person name="Hausser J."/>
            <person name="Olender T."/>
            <person name="Cytryn E."/>
            <person name="Kolodkin-Gal I."/>
        </authorList>
    </citation>
    <scope>NUCLEOTIDE SEQUENCE [LARGE SCALE GENOMIC DNA]</scope>
    <source>
        <strain evidence="2 3">I5</strain>
    </source>
</reference>
<comment type="caution">
    <text evidence="2">The sequence shown here is derived from an EMBL/GenBank/DDBJ whole genome shotgun (WGS) entry which is preliminary data.</text>
</comment>
<keyword evidence="1" id="KW-1133">Transmembrane helix</keyword>
<dbReference type="GO" id="GO:0015293">
    <property type="term" value="F:symporter activity"/>
    <property type="evidence" value="ECO:0007669"/>
    <property type="project" value="TreeGrafter"/>
</dbReference>
<name>A0A4U3B2Y6_9BACI</name>
<keyword evidence="1" id="KW-0472">Membrane</keyword>
<evidence type="ECO:0000313" key="3">
    <source>
        <dbReference type="Proteomes" id="UP000305222"/>
    </source>
</evidence>
<dbReference type="EMBL" id="SZON01000507">
    <property type="protein sequence ID" value="TKI95487.1"/>
    <property type="molecule type" value="Genomic_DNA"/>
</dbReference>
<dbReference type="PROSITE" id="PS51257">
    <property type="entry name" value="PROKAR_LIPOPROTEIN"/>
    <property type="match status" value="1"/>
</dbReference>
<feature type="transmembrane region" description="Helical" evidence="1">
    <location>
        <begin position="44"/>
        <end position="71"/>
    </location>
</feature>